<evidence type="ECO:0000256" key="5">
    <source>
        <dbReference type="ARBA" id="ARBA00022679"/>
    </source>
</evidence>
<protein>
    <recommendedName>
        <fullName evidence="3">FAD:protein FMN transferase</fullName>
        <ecNumber evidence="2">2.7.1.180</ecNumber>
    </recommendedName>
    <alternativeName>
        <fullName evidence="9">Flavin transferase</fullName>
    </alternativeName>
</protein>
<keyword evidence="7" id="KW-0274">FAD</keyword>
<sequence length="110" mass="11355">MLALEDAAVATSGDYRHWVELGGRRLSHTMDPARGGPLTGAPASVTVVARSCMAADAWATALMVRGGAEGPALARRMGLDVLLLERDSGGLSETPVGPLFEAPADLVQEA</sequence>
<dbReference type="SUPFAM" id="SSF143631">
    <property type="entry name" value="ApbE-like"/>
    <property type="match status" value="1"/>
</dbReference>
<dbReference type="PANTHER" id="PTHR30040:SF2">
    <property type="entry name" value="FAD:PROTEIN FMN TRANSFERASE"/>
    <property type="match status" value="1"/>
</dbReference>
<keyword evidence="12" id="KW-1185">Reference proteome</keyword>
<dbReference type="GO" id="GO:0016740">
    <property type="term" value="F:transferase activity"/>
    <property type="evidence" value="ECO:0007669"/>
    <property type="project" value="UniProtKB-KW"/>
</dbReference>
<comment type="cofactor">
    <cofactor evidence="1">
        <name>Mg(2+)</name>
        <dbReference type="ChEBI" id="CHEBI:18420"/>
    </cofactor>
</comment>
<dbReference type="Proteomes" id="UP000193900">
    <property type="component" value="Unassembled WGS sequence"/>
</dbReference>
<keyword evidence="8" id="KW-0460">Magnesium</keyword>
<evidence type="ECO:0000313" key="12">
    <source>
        <dbReference type="Proteomes" id="UP000193900"/>
    </source>
</evidence>
<keyword evidence="4" id="KW-0285">Flavoprotein</keyword>
<dbReference type="Pfam" id="PF02424">
    <property type="entry name" value="ApbE"/>
    <property type="match status" value="1"/>
</dbReference>
<evidence type="ECO:0000256" key="3">
    <source>
        <dbReference type="ARBA" id="ARBA00016337"/>
    </source>
</evidence>
<keyword evidence="11" id="KW-0449">Lipoprotein</keyword>
<evidence type="ECO:0000256" key="7">
    <source>
        <dbReference type="ARBA" id="ARBA00022827"/>
    </source>
</evidence>
<comment type="catalytic activity">
    <reaction evidence="10">
        <text>L-threonyl-[protein] + FAD = FMN-L-threonyl-[protein] + AMP + H(+)</text>
        <dbReference type="Rhea" id="RHEA:36847"/>
        <dbReference type="Rhea" id="RHEA-COMP:11060"/>
        <dbReference type="Rhea" id="RHEA-COMP:11061"/>
        <dbReference type="ChEBI" id="CHEBI:15378"/>
        <dbReference type="ChEBI" id="CHEBI:30013"/>
        <dbReference type="ChEBI" id="CHEBI:57692"/>
        <dbReference type="ChEBI" id="CHEBI:74257"/>
        <dbReference type="ChEBI" id="CHEBI:456215"/>
        <dbReference type="EC" id="2.7.1.180"/>
    </reaction>
</comment>
<dbReference type="InterPro" id="IPR003374">
    <property type="entry name" value="ApbE-like_sf"/>
</dbReference>
<keyword evidence="5" id="KW-0808">Transferase</keyword>
<dbReference type="Gene3D" id="3.10.520.10">
    <property type="entry name" value="ApbE-like domains"/>
    <property type="match status" value="1"/>
</dbReference>
<evidence type="ECO:0000256" key="4">
    <source>
        <dbReference type="ARBA" id="ARBA00022630"/>
    </source>
</evidence>
<organism evidence="11 12">
    <name type="scientific">Roseisalinus antarcticus</name>
    <dbReference type="NCBI Taxonomy" id="254357"/>
    <lineage>
        <taxon>Bacteria</taxon>
        <taxon>Pseudomonadati</taxon>
        <taxon>Pseudomonadota</taxon>
        <taxon>Alphaproteobacteria</taxon>
        <taxon>Rhodobacterales</taxon>
        <taxon>Roseobacteraceae</taxon>
        <taxon>Roseisalinus</taxon>
    </lineage>
</organism>
<dbReference type="EC" id="2.7.1.180" evidence="2"/>
<accession>A0A1Y5TIS8</accession>
<dbReference type="GO" id="GO:0046872">
    <property type="term" value="F:metal ion binding"/>
    <property type="evidence" value="ECO:0007669"/>
    <property type="project" value="UniProtKB-KW"/>
</dbReference>
<dbReference type="RefSeq" id="WP_306372496.1">
    <property type="nucleotide sequence ID" value="NZ_FWFZ01000016.1"/>
</dbReference>
<keyword evidence="6" id="KW-0479">Metal-binding</keyword>
<dbReference type="AlphaFoldDB" id="A0A1Y5TIS8"/>
<evidence type="ECO:0000313" key="11">
    <source>
        <dbReference type="EMBL" id="SLN62906.1"/>
    </source>
</evidence>
<reference evidence="11 12" key="1">
    <citation type="submission" date="2017-03" db="EMBL/GenBank/DDBJ databases">
        <authorList>
            <person name="Afonso C.L."/>
            <person name="Miller P.J."/>
            <person name="Scott M.A."/>
            <person name="Spackman E."/>
            <person name="Goraichik I."/>
            <person name="Dimitrov K.M."/>
            <person name="Suarez D.L."/>
            <person name="Swayne D.E."/>
        </authorList>
    </citation>
    <scope>NUCLEOTIDE SEQUENCE [LARGE SCALE GENOMIC DNA]</scope>
    <source>
        <strain evidence="11 12">CECT 7023</strain>
    </source>
</reference>
<dbReference type="EMBL" id="FWFZ01000016">
    <property type="protein sequence ID" value="SLN62906.1"/>
    <property type="molecule type" value="Genomic_DNA"/>
</dbReference>
<evidence type="ECO:0000256" key="2">
    <source>
        <dbReference type="ARBA" id="ARBA00011955"/>
    </source>
</evidence>
<evidence type="ECO:0000256" key="10">
    <source>
        <dbReference type="ARBA" id="ARBA00048540"/>
    </source>
</evidence>
<proteinExistence type="predicted"/>
<name>A0A1Y5TIS8_9RHOB</name>
<evidence type="ECO:0000256" key="6">
    <source>
        <dbReference type="ARBA" id="ARBA00022723"/>
    </source>
</evidence>
<evidence type="ECO:0000256" key="1">
    <source>
        <dbReference type="ARBA" id="ARBA00001946"/>
    </source>
</evidence>
<gene>
    <name evidence="11" type="primary">apbE_2</name>
    <name evidence="11" type="ORF">ROA7023_02942</name>
</gene>
<dbReference type="PANTHER" id="PTHR30040">
    <property type="entry name" value="THIAMINE BIOSYNTHESIS LIPOPROTEIN APBE"/>
    <property type="match status" value="1"/>
</dbReference>
<dbReference type="InterPro" id="IPR024932">
    <property type="entry name" value="ApbE"/>
</dbReference>
<evidence type="ECO:0000256" key="8">
    <source>
        <dbReference type="ARBA" id="ARBA00022842"/>
    </source>
</evidence>
<evidence type="ECO:0000256" key="9">
    <source>
        <dbReference type="ARBA" id="ARBA00031306"/>
    </source>
</evidence>